<name>A0ABV8A4H9_9DEIO</name>
<evidence type="ECO:0000313" key="2">
    <source>
        <dbReference type="Proteomes" id="UP001595748"/>
    </source>
</evidence>
<protein>
    <submittedName>
        <fullName evidence="1">Uncharacterized protein</fullName>
    </submittedName>
</protein>
<proteinExistence type="predicted"/>
<comment type="caution">
    <text evidence="1">The sequence shown here is derived from an EMBL/GenBank/DDBJ whole genome shotgun (WGS) entry which is preliminary data.</text>
</comment>
<dbReference type="RefSeq" id="WP_380076408.1">
    <property type="nucleotide sequence ID" value="NZ_JBHRZF010000056.1"/>
</dbReference>
<dbReference type="EMBL" id="JBHRZF010000056">
    <property type="protein sequence ID" value="MFC3860256.1"/>
    <property type="molecule type" value="Genomic_DNA"/>
</dbReference>
<evidence type="ECO:0000313" key="1">
    <source>
        <dbReference type="EMBL" id="MFC3860256.1"/>
    </source>
</evidence>
<accession>A0ABV8A4H9</accession>
<organism evidence="1 2">
    <name type="scientific">Deinococcus antarcticus</name>
    <dbReference type="NCBI Taxonomy" id="1298767"/>
    <lineage>
        <taxon>Bacteria</taxon>
        <taxon>Thermotogati</taxon>
        <taxon>Deinococcota</taxon>
        <taxon>Deinococci</taxon>
        <taxon>Deinococcales</taxon>
        <taxon>Deinococcaceae</taxon>
        <taxon>Deinococcus</taxon>
    </lineage>
</organism>
<dbReference type="Proteomes" id="UP001595748">
    <property type="component" value="Unassembled WGS sequence"/>
</dbReference>
<keyword evidence="2" id="KW-1185">Reference proteome</keyword>
<sequence length="110" mass="11946">MGTGAPTLTEEMVRAAQKPELPITGLAVIHDNVLLQVEVTPTPELSVELAVTHASIAYSLALSKQRAGSSRMTHEHLWLCQFTRANWKGTPHWGIIKLDAAPEPEAALLN</sequence>
<gene>
    <name evidence="1" type="ORF">ACFOPQ_05695</name>
</gene>
<reference evidence="2" key="1">
    <citation type="journal article" date="2019" name="Int. J. Syst. Evol. Microbiol.">
        <title>The Global Catalogue of Microorganisms (GCM) 10K type strain sequencing project: providing services to taxonomists for standard genome sequencing and annotation.</title>
        <authorList>
            <consortium name="The Broad Institute Genomics Platform"/>
            <consortium name="The Broad Institute Genome Sequencing Center for Infectious Disease"/>
            <person name="Wu L."/>
            <person name="Ma J."/>
        </authorList>
    </citation>
    <scope>NUCLEOTIDE SEQUENCE [LARGE SCALE GENOMIC DNA]</scope>
    <source>
        <strain evidence="2">CCTCC AB 2013263</strain>
    </source>
</reference>